<feature type="transmembrane region" description="Helical" evidence="1">
    <location>
        <begin position="165"/>
        <end position="182"/>
    </location>
</feature>
<dbReference type="OrthoDB" id="3504821at2"/>
<keyword evidence="1" id="KW-0812">Transmembrane</keyword>
<dbReference type="EMBL" id="PVZF01000003">
    <property type="protein sequence ID" value="PRY16869.1"/>
    <property type="molecule type" value="Genomic_DNA"/>
</dbReference>
<reference evidence="2 3" key="1">
    <citation type="submission" date="2018-03" db="EMBL/GenBank/DDBJ databases">
        <title>Genomic Encyclopedia of Archaeal and Bacterial Type Strains, Phase II (KMG-II): from individual species to whole genera.</title>
        <authorList>
            <person name="Goeker M."/>
        </authorList>
    </citation>
    <scope>NUCLEOTIDE SEQUENCE [LARGE SCALE GENOMIC DNA]</scope>
    <source>
        <strain evidence="2 3">DSM 19711</strain>
    </source>
</reference>
<comment type="caution">
    <text evidence="2">The sequence shown here is derived from an EMBL/GenBank/DDBJ whole genome shotgun (WGS) entry which is preliminary data.</text>
</comment>
<keyword evidence="3" id="KW-1185">Reference proteome</keyword>
<protein>
    <recommendedName>
        <fullName evidence="4">Dolichyl-phosphate-mannose-protein mannosyltransferase</fullName>
    </recommendedName>
</protein>
<organism evidence="2 3">
    <name type="scientific">Kineococcus rhizosphaerae</name>
    <dbReference type="NCBI Taxonomy" id="559628"/>
    <lineage>
        <taxon>Bacteria</taxon>
        <taxon>Bacillati</taxon>
        <taxon>Actinomycetota</taxon>
        <taxon>Actinomycetes</taxon>
        <taxon>Kineosporiales</taxon>
        <taxon>Kineosporiaceae</taxon>
        <taxon>Kineococcus</taxon>
    </lineage>
</organism>
<dbReference type="AlphaFoldDB" id="A0A2T0R6S5"/>
<feature type="transmembrane region" description="Helical" evidence="1">
    <location>
        <begin position="139"/>
        <end position="159"/>
    </location>
</feature>
<feature type="transmembrane region" description="Helical" evidence="1">
    <location>
        <begin position="464"/>
        <end position="489"/>
    </location>
</feature>
<keyword evidence="1" id="KW-1133">Transmembrane helix</keyword>
<sequence>MRPTSPWRALAGLAALSTTFLLVRMLGGGLVGMSDQGDGTRLLCQLGLAQDHPYNTSTRDYLHPVWLSHTWYGEDCGADGEPYRSTQLWFAWVATRLTHLFTPVDGLDLRVMAVLFSVVVGCLVAGLAVLLVRGAGARVLVTAALLLVVGDGAFAGYFASAYSEPAAFVGVLALLVAVILHLRADVVRVPHLLLLAAAAMFTVTTKTQNAAFLPAVLLVLLLRPVGTDPGPPLPRRRRSWRELPGRVRAGFAPRLPALVTAAALVLGSGLYLQAQPQRFTTQNDYAAVFVEMLPHSPDPEADLRALGLPAVWTASSGVPIGAPGSAANSLAFADFDERAGLGSRLGVYARDPQRLLSMAGRGLEAMGVLRADYLYSYPADAGRGPEQQECRVCVLQTVWTTAFDETPDVLLLVLALAVAACVVLAWTARHSPRARAAGGAGVFLAVGAAGQFWVALLTDGASDLIKHLVVADFCVALVFATTVAAVLAVREDTREPVV</sequence>
<name>A0A2T0R6S5_9ACTN</name>
<evidence type="ECO:0000256" key="1">
    <source>
        <dbReference type="SAM" id="Phobius"/>
    </source>
</evidence>
<feature type="transmembrane region" description="Helical" evidence="1">
    <location>
        <begin position="111"/>
        <end position="132"/>
    </location>
</feature>
<feature type="transmembrane region" description="Helical" evidence="1">
    <location>
        <begin position="251"/>
        <end position="272"/>
    </location>
</feature>
<gene>
    <name evidence="2" type="ORF">CLV37_103301</name>
</gene>
<feature type="transmembrane region" description="Helical" evidence="1">
    <location>
        <begin position="440"/>
        <end position="458"/>
    </location>
</feature>
<dbReference type="RefSeq" id="WP_106209154.1">
    <property type="nucleotide sequence ID" value="NZ_PVZF01000003.1"/>
</dbReference>
<keyword evidence="1" id="KW-0472">Membrane</keyword>
<evidence type="ECO:0000313" key="2">
    <source>
        <dbReference type="EMBL" id="PRY16869.1"/>
    </source>
</evidence>
<dbReference type="Proteomes" id="UP000238083">
    <property type="component" value="Unassembled WGS sequence"/>
</dbReference>
<accession>A0A2T0R6S5</accession>
<evidence type="ECO:0000313" key="3">
    <source>
        <dbReference type="Proteomes" id="UP000238083"/>
    </source>
</evidence>
<evidence type="ECO:0008006" key="4">
    <source>
        <dbReference type="Google" id="ProtNLM"/>
    </source>
</evidence>
<proteinExistence type="predicted"/>
<feature type="transmembrane region" description="Helical" evidence="1">
    <location>
        <begin position="409"/>
        <end position="428"/>
    </location>
</feature>